<reference evidence="2" key="1">
    <citation type="submission" date="2020-10" db="EMBL/GenBank/DDBJ databases">
        <authorList>
            <person name="Kikuchi T."/>
        </authorList>
    </citation>
    <scope>NUCLEOTIDE SEQUENCE</scope>
    <source>
        <strain evidence="2">NKZ352</strain>
    </source>
</reference>
<proteinExistence type="predicted"/>
<sequence>MKRILILLLMTIVHALASEEGEIEIKQSLPLCKRINACGATLSTYPTLEDTTSSGWTSGVVPLYDELLTNEIFDFSAEPDMRNFHLCACPNNSTCEFDSEDNSVKLDNHLTLRLCREADFPTVCKRNVAVVRVIGPAHLSGDSVEAVSNAAVFCKCASGFTRTPFEQWGGNEIMLNYKCL</sequence>
<accession>A0A8S1GMG5</accession>
<evidence type="ECO:0000256" key="1">
    <source>
        <dbReference type="SAM" id="SignalP"/>
    </source>
</evidence>
<comment type="caution">
    <text evidence="2">The sequence shown here is derived from an EMBL/GenBank/DDBJ whole genome shotgun (WGS) entry which is preliminary data.</text>
</comment>
<organism evidence="2 3">
    <name type="scientific">Caenorhabditis auriculariae</name>
    <dbReference type="NCBI Taxonomy" id="2777116"/>
    <lineage>
        <taxon>Eukaryota</taxon>
        <taxon>Metazoa</taxon>
        <taxon>Ecdysozoa</taxon>
        <taxon>Nematoda</taxon>
        <taxon>Chromadorea</taxon>
        <taxon>Rhabditida</taxon>
        <taxon>Rhabditina</taxon>
        <taxon>Rhabditomorpha</taxon>
        <taxon>Rhabditoidea</taxon>
        <taxon>Rhabditidae</taxon>
        <taxon>Peloderinae</taxon>
        <taxon>Caenorhabditis</taxon>
    </lineage>
</organism>
<evidence type="ECO:0000313" key="3">
    <source>
        <dbReference type="Proteomes" id="UP000835052"/>
    </source>
</evidence>
<protein>
    <submittedName>
        <fullName evidence="2">Uncharacterized protein</fullName>
    </submittedName>
</protein>
<gene>
    <name evidence="2" type="ORF">CAUJ_LOCUS476</name>
</gene>
<evidence type="ECO:0000313" key="2">
    <source>
        <dbReference type="EMBL" id="CAD6184557.1"/>
    </source>
</evidence>
<keyword evidence="3" id="KW-1185">Reference proteome</keyword>
<dbReference type="EMBL" id="CAJGYM010000001">
    <property type="protein sequence ID" value="CAD6184557.1"/>
    <property type="molecule type" value="Genomic_DNA"/>
</dbReference>
<name>A0A8S1GMG5_9PELO</name>
<keyword evidence="1" id="KW-0732">Signal</keyword>
<dbReference type="OrthoDB" id="5805988at2759"/>
<feature type="chain" id="PRO_5035746375" evidence="1">
    <location>
        <begin position="18"/>
        <end position="180"/>
    </location>
</feature>
<dbReference type="Proteomes" id="UP000835052">
    <property type="component" value="Unassembled WGS sequence"/>
</dbReference>
<feature type="signal peptide" evidence="1">
    <location>
        <begin position="1"/>
        <end position="17"/>
    </location>
</feature>
<dbReference type="AlphaFoldDB" id="A0A8S1GMG5"/>